<dbReference type="PANTHER" id="PTHR10947:SF3">
    <property type="entry name" value="LEUCINE-RICH REPEAT-CONTAINING PROTEIN 47"/>
    <property type="match status" value="1"/>
</dbReference>
<dbReference type="PROSITE" id="PS51450">
    <property type="entry name" value="LRR"/>
    <property type="match status" value="2"/>
</dbReference>
<dbReference type="GO" id="GO:0003723">
    <property type="term" value="F:RNA binding"/>
    <property type="evidence" value="ECO:0007669"/>
    <property type="project" value="InterPro"/>
</dbReference>
<dbReference type="GO" id="GO:0006432">
    <property type="term" value="P:phenylalanyl-tRNA aminoacylation"/>
    <property type="evidence" value="ECO:0007669"/>
    <property type="project" value="InterPro"/>
</dbReference>
<keyword evidence="5" id="KW-1185">Reference proteome</keyword>
<accession>A0A814D3N9</accession>
<dbReference type="GO" id="GO:0004826">
    <property type="term" value="F:phenylalanine-tRNA ligase activity"/>
    <property type="evidence" value="ECO:0007669"/>
    <property type="project" value="InterPro"/>
</dbReference>
<keyword evidence="2" id="KW-0677">Repeat</keyword>
<dbReference type="AlphaFoldDB" id="A0A814D3N9"/>
<dbReference type="Proteomes" id="UP000663879">
    <property type="component" value="Unassembled WGS sequence"/>
</dbReference>
<dbReference type="SMART" id="SM00873">
    <property type="entry name" value="B3_4"/>
    <property type="match status" value="1"/>
</dbReference>
<feature type="domain" description="B3/B4 tRNA-binding" evidence="3">
    <location>
        <begin position="302"/>
        <end position="478"/>
    </location>
</feature>
<dbReference type="SMART" id="SM00369">
    <property type="entry name" value="LRR_TYP"/>
    <property type="match status" value="5"/>
</dbReference>
<evidence type="ECO:0000313" key="5">
    <source>
        <dbReference type="Proteomes" id="UP000663879"/>
    </source>
</evidence>
<reference evidence="4" key="1">
    <citation type="submission" date="2021-02" db="EMBL/GenBank/DDBJ databases">
        <authorList>
            <person name="Nowell W R."/>
        </authorList>
    </citation>
    <scope>NUCLEOTIDE SEQUENCE</scope>
    <source>
        <strain evidence="4">Ploen Becks lab</strain>
    </source>
</reference>
<evidence type="ECO:0000256" key="1">
    <source>
        <dbReference type="ARBA" id="ARBA00022614"/>
    </source>
</evidence>
<dbReference type="InterPro" id="IPR003591">
    <property type="entry name" value="Leu-rich_rpt_typical-subtyp"/>
</dbReference>
<evidence type="ECO:0000256" key="2">
    <source>
        <dbReference type="ARBA" id="ARBA00022737"/>
    </source>
</evidence>
<dbReference type="InterPro" id="IPR001611">
    <property type="entry name" value="Leu-rich_rpt"/>
</dbReference>
<dbReference type="Gene3D" id="3.80.10.10">
    <property type="entry name" value="Ribonuclease Inhibitor"/>
    <property type="match status" value="2"/>
</dbReference>
<dbReference type="InterPro" id="IPR005146">
    <property type="entry name" value="B3/B4_tRNA-bd"/>
</dbReference>
<name>A0A814D3N9_9BILA</name>
<dbReference type="InterPro" id="IPR032675">
    <property type="entry name" value="LRR_dom_sf"/>
</dbReference>
<dbReference type="InterPro" id="IPR020825">
    <property type="entry name" value="Phe-tRNA_synthase-like_B3/B4"/>
</dbReference>
<dbReference type="Gene3D" id="3.50.40.10">
    <property type="entry name" value="Phenylalanyl-trna Synthetase, Chain B, domain 3"/>
    <property type="match status" value="1"/>
</dbReference>
<gene>
    <name evidence="4" type="ORF">OXX778_LOCUS13923</name>
</gene>
<comment type="caution">
    <text evidence="4">The sequence shown here is derived from an EMBL/GenBank/DDBJ whole genome shotgun (WGS) entry which is preliminary data.</text>
</comment>
<evidence type="ECO:0000313" key="4">
    <source>
        <dbReference type="EMBL" id="CAF0950626.1"/>
    </source>
</evidence>
<organism evidence="4 5">
    <name type="scientific">Brachionus calyciflorus</name>
    <dbReference type="NCBI Taxonomy" id="104777"/>
    <lineage>
        <taxon>Eukaryota</taxon>
        <taxon>Metazoa</taxon>
        <taxon>Spiralia</taxon>
        <taxon>Gnathifera</taxon>
        <taxon>Rotifera</taxon>
        <taxon>Eurotatoria</taxon>
        <taxon>Monogononta</taxon>
        <taxon>Pseudotrocha</taxon>
        <taxon>Ploima</taxon>
        <taxon>Brachionidae</taxon>
        <taxon>Brachionus</taxon>
    </lineage>
</organism>
<proteinExistence type="predicted"/>
<dbReference type="SMART" id="SM00364">
    <property type="entry name" value="LRR_BAC"/>
    <property type="match status" value="4"/>
</dbReference>
<dbReference type="InterPro" id="IPR045060">
    <property type="entry name" value="Phe-tRNA-ligase_IIc_bsu"/>
</dbReference>
<evidence type="ECO:0000259" key="3">
    <source>
        <dbReference type="SMART" id="SM00873"/>
    </source>
</evidence>
<dbReference type="PANTHER" id="PTHR10947">
    <property type="entry name" value="PHENYLALANYL-TRNA SYNTHETASE BETA CHAIN AND LEUCINE-RICH REPEAT-CONTAINING PROTEIN 47"/>
    <property type="match status" value="1"/>
</dbReference>
<sequence>MTSIWPEIQKAFETKRFELILIGAEISKRIEDNQGKLDDNLFKLKNLNLLELAKTKLSLLPPEISQIQNLTSFLCHSNELTQIPNEIGQLIHMKNLDLSNNKLTKLPESLSNLKDLFTVNLSGNQLDSLFPLEGLSKLAVLNLSRNNFKTLPNDLGSATLDNLSEINASFNQLELVPDTLVDLPSLKLFNLENNCLTQVPANLCQCVKLKDLLLKDNKLKDNRLKKLVDQGKMKPIIDYLERIYAEELKKKPADNKKSKTAKAKSQAQADKIVDYDLIKVYHCQNEVFNSREIMISDSASDVRPFILCAIIRSLDLETPGNLKKFLSIQTKLHEDECQKRTLAAIATHDMANVKDKLLYDAADPTQIQLVPLGRKYPIEASEFYFKLMDEAEAERKAKKRNQLSGIYKYLTLLEKQSKFAYLRDSEAIISLPPLTNAEKTRMSVDTRDILVEITSTESLDVCKKVMEKMIIEMLQAGIRSKENLDEKVEQLKLDNCEDNEKLRNTLLIQQVKIIDSKANLKHVYPSRIDLDFSEMTNLGTKIKVVRLYDEN</sequence>
<dbReference type="Pfam" id="PF13855">
    <property type="entry name" value="LRR_8"/>
    <property type="match status" value="1"/>
</dbReference>
<keyword evidence="1" id="KW-0433">Leucine-rich repeat</keyword>
<protein>
    <recommendedName>
        <fullName evidence="3">B3/B4 tRNA-binding domain-containing protein</fullName>
    </recommendedName>
</protein>
<dbReference type="OrthoDB" id="67933at2759"/>
<dbReference type="SUPFAM" id="SSF52058">
    <property type="entry name" value="L domain-like"/>
    <property type="match status" value="1"/>
</dbReference>
<dbReference type="EMBL" id="CAJNOC010002772">
    <property type="protein sequence ID" value="CAF0950626.1"/>
    <property type="molecule type" value="Genomic_DNA"/>
</dbReference>